<accession>A0A8T3A9V3</accession>
<protein>
    <submittedName>
        <fullName evidence="1">Uncharacterized protein</fullName>
    </submittedName>
</protein>
<reference evidence="1" key="1">
    <citation type="journal article" date="2022" name="Front. Genet.">
        <title>Chromosome-Scale Assembly of the Dendrobium nobile Genome Provides Insights Into the Molecular Mechanism of the Biosynthesis of the Medicinal Active Ingredient of Dendrobium.</title>
        <authorList>
            <person name="Xu Q."/>
            <person name="Niu S.-C."/>
            <person name="Li K.-L."/>
            <person name="Zheng P.-J."/>
            <person name="Zhang X.-J."/>
            <person name="Jia Y."/>
            <person name="Liu Y."/>
            <person name="Niu Y.-X."/>
            <person name="Yu L.-H."/>
            <person name="Chen D.-F."/>
            <person name="Zhang G.-Q."/>
        </authorList>
    </citation>
    <scope>NUCLEOTIDE SEQUENCE</scope>
    <source>
        <tissue evidence="1">Leaf</tissue>
    </source>
</reference>
<organism evidence="1 2">
    <name type="scientific">Dendrobium nobile</name>
    <name type="common">Orchid</name>
    <dbReference type="NCBI Taxonomy" id="94219"/>
    <lineage>
        <taxon>Eukaryota</taxon>
        <taxon>Viridiplantae</taxon>
        <taxon>Streptophyta</taxon>
        <taxon>Embryophyta</taxon>
        <taxon>Tracheophyta</taxon>
        <taxon>Spermatophyta</taxon>
        <taxon>Magnoliopsida</taxon>
        <taxon>Liliopsida</taxon>
        <taxon>Asparagales</taxon>
        <taxon>Orchidaceae</taxon>
        <taxon>Epidendroideae</taxon>
        <taxon>Malaxideae</taxon>
        <taxon>Dendrobiinae</taxon>
        <taxon>Dendrobium</taxon>
    </lineage>
</organism>
<evidence type="ECO:0000313" key="1">
    <source>
        <dbReference type="EMBL" id="KAI0492950.1"/>
    </source>
</evidence>
<name>A0A8T3A9V3_DENNO</name>
<comment type="caution">
    <text evidence="1">The sequence shown here is derived from an EMBL/GenBank/DDBJ whole genome shotgun (WGS) entry which is preliminary data.</text>
</comment>
<dbReference type="EMBL" id="JAGYWB010000018">
    <property type="protein sequence ID" value="KAI0492950.1"/>
    <property type="molecule type" value="Genomic_DNA"/>
</dbReference>
<proteinExistence type="predicted"/>
<dbReference type="AlphaFoldDB" id="A0A8T3A9V3"/>
<keyword evidence="2" id="KW-1185">Reference proteome</keyword>
<evidence type="ECO:0000313" key="2">
    <source>
        <dbReference type="Proteomes" id="UP000829196"/>
    </source>
</evidence>
<dbReference type="Proteomes" id="UP000829196">
    <property type="component" value="Unassembled WGS sequence"/>
</dbReference>
<sequence length="112" mass="13552">MIGHQRILKGNKKNFVFDENDSFFFLLWFQHASLRIRWSLFSTINKTKKLIQFIEMERKPLSSEQKHIRNLTSTLTEKSFKFYELKKAERGSYCSNYEKLQSKRTLFIDFLS</sequence>
<gene>
    <name evidence="1" type="ORF">KFK09_027226</name>
</gene>